<evidence type="ECO:0000256" key="2">
    <source>
        <dbReference type="ARBA" id="ARBA00022741"/>
    </source>
</evidence>
<evidence type="ECO:0000256" key="4">
    <source>
        <dbReference type="ARBA" id="ARBA00022806"/>
    </source>
</evidence>
<dbReference type="Pfam" id="PF13086">
    <property type="entry name" value="AAA_11"/>
    <property type="match status" value="1"/>
</dbReference>
<dbReference type="PANTHER" id="PTHR43788">
    <property type="entry name" value="DNA2/NAM7 HELICASE FAMILY MEMBER"/>
    <property type="match status" value="1"/>
</dbReference>
<keyword evidence="3" id="KW-0378">Hydrolase</keyword>
<gene>
    <name evidence="9" type="ORF">TRUGW13939_06134</name>
</gene>
<dbReference type="InterPro" id="IPR047187">
    <property type="entry name" value="SF1_C_Upf1"/>
</dbReference>
<protein>
    <recommendedName>
        <fullName evidence="11">DNA2/NAM7 helicase-like C-terminal domain-containing protein</fullName>
    </recommendedName>
</protein>
<keyword evidence="10" id="KW-1185">Reference proteome</keyword>
<evidence type="ECO:0000256" key="1">
    <source>
        <dbReference type="ARBA" id="ARBA00007913"/>
    </source>
</evidence>
<evidence type="ECO:0000256" key="6">
    <source>
        <dbReference type="SAM" id="MobiDB-lite"/>
    </source>
</evidence>
<keyword evidence="2" id="KW-0547">Nucleotide-binding</keyword>
<dbReference type="InterPro" id="IPR041677">
    <property type="entry name" value="DNA2/NAM7_AAA_11"/>
</dbReference>
<proteinExistence type="inferred from homology"/>
<reference evidence="10" key="1">
    <citation type="submission" date="2020-06" db="EMBL/GenBank/DDBJ databases">
        <title>A chromosome-scale genome assembly of Talaromyces rugulosus W13939.</title>
        <authorList>
            <person name="Wang B."/>
            <person name="Guo L."/>
            <person name="Ye K."/>
            <person name="Wang L."/>
        </authorList>
    </citation>
    <scope>NUCLEOTIDE SEQUENCE [LARGE SCALE GENOMIC DNA]</scope>
    <source>
        <strain evidence="10">W13939</strain>
    </source>
</reference>
<evidence type="ECO:0000256" key="3">
    <source>
        <dbReference type="ARBA" id="ARBA00022801"/>
    </source>
</evidence>
<keyword evidence="4" id="KW-0347">Helicase</keyword>
<dbReference type="GeneID" id="55993630"/>
<dbReference type="PANTHER" id="PTHR43788:SF8">
    <property type="entry name" value="DNA-BINDING PROTEIN SMUBP-2"/>
    <property type="match status" value="1"/>
</dbReference>
<dbReference type="GO" id="GO:0005524">
    <property type="term" value="F:ATP binding"/>
    <property type="evidence" value="ECO:0007669"/>
    <property type="project" value="UniProtKB-KW"/>
</dbReference>
<dbReference type="InterPro" id="IPR041679">
    <property type="entry name" value="DNA2/NAM7-like_C"/>
</dbReference>
<evidence type="ECO:0000259" key="8">
    <source>
        <dbReference type="Pfam" id="PF13087"/>
    </source>
</evidence>
<name>A0A7H8QZX5_TALRU</name>
<dbReference type="InterPro" id="IPR050534">
    <property type="entry name" value="Coronavir_polyprotein_1ab"/>
</dbReference>
<evidence type="ECO:0000313" key="9">
    <source>
        <dbReference type="EMBL" id="QKX59005.1"/>
    </source>
</evidence>
<evidence type="ECO:0000313" key="10">
    <source>
        <dbReference type="Proteomes" id="UP000509510"/>
    </source>
</evidence>
<dbReference type="AlphaFoldDB" id="A0A7H8QZX5"/>
<dbReference type="Proteomes" id="UP000509510">
    <property type="component" value="Chromosome III"/>
</dbReference>
<dbReference type="RefSeq" id="XP_035345183.1">
    <property type="nucleotide sequence ID" value="XM_035489290.1"/>
</dbReference>
<dbReference type="KEGG" id="trg:TRUGW13939_06134"/>
<feature type="compositionally biased region" description="Polar residues" evidence="6">
    <location>
        <begin position="29"/>
        <end position="44"/>
    </location>
</feature>
<dbReference type="GO" id="GO:0016787">
    <property type="term" value="F:hydrolase activity"/>
    <property type="evidence" value="ECO:0007669"/>
    <property type="project" value="UniProtKB-KW"/>
</dbReference>
<evidence type="ECO:0008006" key="11">
    <source>
        <dbReference type="Google" id="ProtNLM"/>
    </source>
</evidence>
<feature type="region of interest" description="Disordered" evidence="6">
    <location>
        <begin position="24"/>
        <end position="83"/>
    </location>
</feature>
<dbReference type="InterPro" id="IPR027417">
    <property type="entry name" value="P-loop_NTPase"/>
</dbReference>
<feature type="domain" description="DNA2/NAM7 helicase-like C-terminal" evidence="8">
    <location>
        <begin position="783"/>
        <end position="995"/>
    </location>
</feature>
<accession>A0A7H8QZX5</accession>
<dbReference type="SUPFAM" id="SSF52540">
    <property type="entry name" value="P-loop containing nucleoside triphosphate hydrolases"/>
    <property type="match status" value="1"/>
</dbReference>
<dbReference type="OrthoDB" id="4526772at2759"/>
<evidence type="ECO:0000259" key="7">
    <source>
        <dbReference type="Pfam" id="PF13086"/>
    </source>
</evidence>
<dbReference type="CDD" id="cd18808">
    <property type="entry name" value="SF1_C_Upf1"/>
    <property type="match status" value="1"/>
</dbReference>
<dbReference type="GO" id="GO:0043139">
    <property type="term" value="F:5'-3' DNA helicase activity"/>
    <property type="evidence" value="ECO:0007669"/>
    <property type="project" value="TreeGrafter"/>
</dbReference>
<organism evidence="9 10">
    <name type="scientific">Talaromyces rugulosus</name>
    <name type="common">Penicillium rugulosum</name>
    <dbReference type="NCBI Taxonomy" id="121627"/>
    <lineage>
        <taxon>Eukaryota</taxon>
        <taxon>Fungi</taxon>
        <taxon>Dikarya</taxon>
        <taxon>Ascomycota</taxon>
        <taxon>Pezizomycotina</taxon>
        <taxon>Eurotiomycetes</taxon>
        <taxon>Eurotiomycetidae</taxon>
        <taxon>Eurotiales</taxon>
        <taxon>Trichocomaceae</taxon>
        <taxon>Talaromyces</taxon>
        <taxon>Talaromyces sect. Islandici</taxon>
    </lineage>
</organism>
<keyword evidence="5" id="KW-0067">ATP-binding</keyword>
<comment type="similarity">
    <text evidence="1">Belongs to the DNA2/NAM7 helicase family.</text>
</comment>
<dbReference type="Pfam" id="PF13087">
    <property type="entry name" value="AAA_12"/>
    <property type="match status" value="1"/>
</dbReference>
<feature type="compositionally biased region" description="Basic and acidic residues" evidence="6">
    <location>
        <begin position="71"/>
        <end position="83"/>
    </location>
</feature>
<dbReference type="EMBL" id="CP055900">
    <property type="protein sequence ID" value="QKX59005.1"/>
    <property type="molecule type" value="Genomic_DNA"/>
</dbReference>
<evidence type="ECO:0000256" key="5">
    <source>
        <dbReference type="ARBA" id="ARBA00022840"/>
    </source>
</evidence>
<sequence length="1095" mass="122490">MLCPPSSIYSSSFFPSSSHLSLAQGLPIGSTSPQSPPQQVTSTILPDEKGEGEVSDASDEENMMRQSGPIRPEKKNKEEENKLVEVSRRNRTWYGEKFSAKFVLEDGTTIPNIKNRTLCFRIEGVPIDTKVTFLFETDSDSDDDDKSKYPAQVIFSIESIRRLELNAVTFITKPDYALVDCLIQADACVPVNLSQPLGDKELDKLRLYMRQLPNMQHAIKFKLYIPRASWEVCKLSDQFRDLFNVKAAWVPYRSVAKRVVMTQAGQLKSRQAVEKAWDANTIVKVPATNSFYSLDEAAVKLVYGAHLEYHVSILHAQRLMGVYHKIVLLQYGDLFLGAVSFGKLRDKFTPFSLLGQSPIIPDGTACTVLLSHGHGKDKMRGVTIPKGIDISVSYDIVVLLLPAGDNEANFSHGIEHQYDCKLVFNVSDENSKLQINAVNTLCTEKFARWHPILLNTDYAILPSVNIFQGIPRDRVRAEYQKVAKMKDWNKKQHDVFNLLLKVPGNGFAFIEGIFGCGKTLVQAILARLIAGLGLQVLMVAPTNAALQAVSQVLSNDAPELRAARLVFSGAESLKTFEVQETETLDTEMAMFGLLRGEISSRIDRYHVVGTHMMSYHIDNLVSTCTAEGKELGFSYQANPKSELKEYDAVAEYMRLKHQRFSELLRESKNDEQKIEFIKNERAIFRKALATLESTVVSGLQVLLCTNQLAASDLVRHNFGVGTNGIIIIADEDGQALEPTAWLPITLLRHANDIKAVLRFGDRLQLPPLALSSFSDFSEFAPQMNRSLFDRHLRQHPPAVSLNTQYRMIPTLSHFPNFHTYQGRLVDARICNSITLDSVFESRFLEWTKCRISSDGELPENIANHVGISVSGSVVVSDPATCSRSNAHHVKVVRELLMTVFKEAPYPKASIAIIVPYNAQRALYFAVIKDLQLLTKLPYAKLPRVSTVDSMQGNESDIVLLDWVCGESDGLGFLKNDRRINVGLTRARASLIVLYNDNFSGALARKAEPKAKKRAVVPQLVQHWNQLKRNGRVLGLDYGDDANAETHINSAVEPGTLGSEADSQEWTVESGPWESSEILQDFSTTNQDSNWHRLYF</sequence>
<feature type="domain" description="DNA2/NAM7 helicase helicase" evidence="7">
    <location>
        <begin position="489"/>
        <end position="771"/>
    </location>
</feature>
<dbReference type="Gene3D" id="3.40.50.300">
    <property type="entry name" value="P-loop containing nucleotide triphosphate hydrolases"/>
    <property type="match status" value="2"/>
</dbReference>